<dbReference type="Proteomes" id="UP000326799">
    <property type="component" value="Unassembled WGS sequence"/>
</dbReference>
<proteinExistence type="predicted"/>
<evidence type="ECO:0000256" key="1">
    <source>
        <dbReference type="SAM" id="SignalP"/>
    </source>
</evidence>
<feature type="chain" id="PRO_5024952229" description="Secreted protein" evidence="1">
    <location>
        <begin position="29"/>
        <end position="84"/>
    </location>
</feature>
<feature type="signal peptide" evidence="1">
    <location>
        <begin position="1"/>
        <end position="28"/>
    </location>
</feature>
<reference evidence="2 3" key="1">
    <citation type="submission" date="2019-04" db="EMBL/GenBank/DDBJ databases">
        <title>Fungal friends and foes A comparative genomics study of 23 Aspergillus species from section Flavi.</title>
        <authorList>
            <consortium name="DOE Joint Genome Institute"/>
            <person name="Kjaerbolling I."/>
            <person name="Vesth T.C."/>
            <person name="Frisvad J.C."/>
            <person name="Nybo J.L."/>
            <person name="Theobald S."/>
            <person name="Kildgaard S."/>
            <person name="Petersen T.I."/>
            <person name="Kuo A."/>
            <person name="Sato A."/>
            <person name="Lyhne E.K."/>
            <person name="Kogle M.E."/>
            <person name="Wiebenga A."/>
            <person name="Kun R.S."/>
            <person name="Lubbers R.J."/>
            <person name="Makela M.R."/>
            <person name="Barry K."/>
            <person name="Chovatia M."/>
            <person name="Clum A."/>
            <person name="Daum C."/>
            <person name="Haridas S."/>
            <person name="He G."/>
            <person name="LaButti K."/>
            <person name="Lipzen A."/>
            <person name="Mondo S."/>
            <person name="Pangilinan J."/>
            <person name="Riley R."/>
            <person name="Salamov A."/>
            <person name="Simmons B.A."/>
            <person name="Magnuson J.K."/>
            <person name="Henrissat B."/>
            <person name="Mortensen U.H."/>
            <person name="Larsen T.O."/>
            <person name="De vries R.P."/>
            <person name="Grigoriev I.V."/>
            <person name="Machida M."/>
            <person name="Baker S.E."/>
            <person name="Andersen M.R."/>
        </authorList>
    </citation>
    <scope>NUCLEOTIDE SEQUENCE [LARGE SCALE GENOMIC DNA]</scope>
    <source>
        <strain evidence="2 3">CBS 126849</strain>
    </source>
</reference>
<name>A0A5N6E8S5_9EURO</name>
<keyword evidence="1" id="KW-0732">Signal</keyword>
<keyword evidence="3" id="KW-1185">Reference proteome</keyword>
<evidence type="ECO:0008006" key="4">
    <source>
        <dbReference type="Google" id="ProtNLM"/>
    </source>
</evidence>
<dbReference type="AlphaFoldDB" id="A0A5N6E8S5"/>
<accession>A0A5N6E8S5</accession>
<evidence type="ECO:0000313" key="3">
    <source>
        <dbReference type="Proteomes" id="UP000326799"/>
    </source>
</evidence>
<sequence>MLGLGVICSAVSSSLWLMVHWCWKDINTIKIKLGNRTLTCTDLHRLNACYWTIVTRCIGSILSPRDRRRCDGARTISVIDKEQA</sequence>
<dbReference type="EMBL" id="ML733665">
    <property type="protein sequence ID" value="KAB8213204.1"/>
    <property type="molecule type" value="Genomic_DNA"/>
</dbReference>
<protein>
    <recommendedName>
        <fullName evidence="4">Secreted protein</fullName>
    </recommendedName>
</protein>
<evidence type="ECO:0000313" key="2">
    <source>
        <dbReference type="EMBL" id="KAB8213204.1"/>
    </source>
</evidence>
<organism evidence="2 3">
    <name type="scientific">Aspergillus novoparasiticus</name>
    <dbReference type="NCBI Taxonomy" id="986946"/>
    <lineage>
        <taxon>Eukaryota</taxon>
        <taxon>Fungi</taxon>
        <taxon>Dikarya</taxon>
        <taxon>Ascomycota</taxon>
        <taxon>Pezizomycotina</taxon>
        <taxon>Eurotiomycetes</taxon>
        <taxon>Eurotiomycetidae</taxon>
        <taxon>Eurotiales</taxon>
        <taxon>Aspergillaceae</taxon>
        <taxon>Aspergillus</taxon>
        <taxon>Aspergillus subgen. Circumdati</taxon>
    </lineage>
</organism>
<gene>
    <name evidence="2" type="ORF">BDV33DRAFT_73413</name>
</gene>